<dbReference type="PANTHER" id="PTHR23015:SF4">
    <property type="entry name" value="DUF38 DOMAIN-CONTAINING PROTEIN-RELATED"/>
    <property type="match status" value="1"/>
</dbReference>
<dbReference type="OMA" id="IWEAITH"/>
<organism evidence="3">
    <name type="scientific">Caenorhabditis remanei</name>
    <name type="common">Caenorhabditis vulgaris</name>
    <dbReference type="NCBI Taxonomy" id="31234"/>
    <lineage>
        <taxon>Eukaryota</taxon>
        <taxon>Metazoa</taxon>
        <taxon>Ecdysozoa</taxon>
        <taxon>Nematoda</taxon>
        <taxon>Chromadorea</taxon>
        <taxon>Rhabditida</taxon>
        <taxon>Rhabditina</taxon>
        <taxon>Rhabditomorpha</taxon>
        <taxon>Rhabditoidea</taxon>
        <taxon>Rhabditidae</taxon>
        <taxon>Peloderinae</taxon>
        <taxon>Caenorhabditis</taxon>
    </lineage>
</organism>
<dbReference type="Proteomes" id="UP000008281">
    <property type="component" value="Unassembled WGS sequence"/>
</dbReference>
<dbReference type="eggNOG" id="ENOG502TJNE">
    <property type="taxonomic scope" value="Eukaryota"/>
</dbReference>
<accession>E3N1B7</accession>
<dbReference type="InParanoid" id="E3N1B7"/>
<evidence type="ECO:0000313" key="2">
    <source>
        <dbReference type="EMBL" id="EFO83315.1"/>
    </source>
</evidence>
<dbReference type="InterPro" id="IPR001810">
    <property type="entry name" value="F-box_dom"/>
</dbReference>
<sequence>MPLLLEMPDLVMRRILEESDYVSIQSLRKTCHHLRNFIEDVKPESTMSKIDVRASTDFIRSSVSFDGQQFTIDYRNHENGCLVQWSQTNKKVLENSDFLNVALRDIEFILESKNSTVMDFIIVDRWQQDFQSAQKFLKGFRKILEQRTSLVRAKSFNMTSNTPDETLQILPFMDADYLKQITIEHPDNDPKTDFKLAELMEFKQWKQAETLYLFNISLDIPVKNYIHFKKIFVDIWDVSIDLVIELKESFSTLSHLDHFEIHFHRCDAQNPFVNKFGPPYQDENRAKEPRERWFFSIPGDPDMIHSIIFYKKVIIFNRFEINRANEEEDDEYNDVDTLPNDAIIL</sequence>
<dbReference type="GO" id="GO:0045087">
    <property type="term" value="P:innate immune response"/>
    <property type="evidence" value="ECO:0007669"/>
    <property type="project" value="TreeGrafter"/>
</dbReference>
<reference evidence="2" key="1">
    <citation type="submission" date="2007-07" db="EMBL/GenBank/DDBJ databases">
        <title>PCAP assembly of the Caenorhabditis remanei genome.</title>
        <authorList>
            <consortium name="The Caenorhabditis remanei Sequencing Consortium"/>
            <person name="Wilson R.K."/>
        </authorList>
    </citation>
    <scope>NUCLEOTIDE SEQUENCE [LARGE SCALE GENOMIC DNA]</scope>
    <source>
        <strain evidence="2">PB4641</strain>
    </source>
</reference>
<dbReference type="Pfam" id="PF01827">
    <property type="entry name" value="FTH"/>
    <property type="match status" value="1"/>
</dbReference>
<dbReference type="PANTHER" id="PTHR23015">
    <property type="entry name" value="UNCHARACTERIZED C.ELEGANS PROTEIN"/>
    <property type="match status" value="1"/>
</dbReference>
<dbReference type="InterPro" id="IPR002900">
    <property type="entry name" value="DUF38/FTH_CAE_spp"/>
</dbReference>
<name>E3N1B7_CAERE</name>
<dbReference type="InterPro" id="IPR040161">
    <property type="entry name" value="FB224"/>
</dbReference>
<proteinExistence type="predicted"/>
<dbReference type="HOGENOM" id="CLU_030831_0_3_1"/>
<dbReference type="FunCoup" id="E3N1B7">
    <property type="interactions" value="3638"/>
</dbReference>
<evidence type="ECO:0000313" key="3">
    <source>
        <dbReference type="Proteomes" id="UP000008281"/>
    </source>
</evidence>
<keyword evidence="3" id="KW-1185">Reference proteome</keyword>
<dbReference type="PROSITE" id="PS50181">
    <property type="entry name" value="FBOX"/>
    <property type="match status" value="1"/>
</dbReference>
<dbReference type="OrthoDB" id="5875341at2759"/>
<dbReference type="EMBL" id="DS268508">
    <property type="protein sequence ID" value="EFO83315.1"/>
    <property type="molecule type" value="Genomic_DNA"/>
</dbReference>
<evidence type="ECO:0000259" key="1">
    <source>
        <dbReference type="PROSITE" id="PS50181"/>
    </source>
</evidence>
<gene>
    <name evidence="2" type="ORF">CRE_13576</name>
</gene>
<dbReference type="SMART" id="SM00256">
    <property type="entry name" value="FBOX"/>
    <property type="match status" value="1"/>
</dbReference>
<dbReference type="AlphaFoldDB" id="E3N1B7"/>
<feature type="domain" description="F-box" evidence="1">
    <location>
        <begin position="1"/>
        <end position="50"/>
    </location>
</feature>
<protein>
    <recommendedName>
        <fullName evidence="1">F-box domain-containing protein</fullName>
    </recommendedName>
</protein>
<dbReference type="Pfam" id="PF00646">
    <property type="entry name" value="F-box"/>
    <property type="match status" value="1"/>
</dbReference>